<feature type="compositionally biased region" description="Polar residues" evidence="12">
    <location>
        <begin position="1"/>
        <end position="12"/>
    </location>
</feature>
<evidence type="ECO:0000256" key="2">
    <source>
        <dbReference type="ARBA" id="ARBA00004123"/>
    </source>
</evidence>
<dbReference type="GO" id="GO:0005737">
    <property type="term" value="C:cytoplasm"/>
    <property type="evidence" value="ECO:0007669"/>
    <property type="project" value="UniProtKB-SubCell"/>
</dbReference>
<comment type="subcellular location">
    <subcellularLocation>
        <location evidence="3">Cytoplasm</location>
    </subcellularLocation>
    <subcellularLocation>
        <location evidence="2">Nucleus</location>
    </subcellularLocation>
</comment>
<dbReference type="PANTHER" id="PTHR46822:SF1">
    <property type="entry name" value="COILED-COIL ALPHA-HELICAL ROD PROTEIN 1"/>
    <property type="match status" value="1"/>
</dbReference>
<dbReference type="OrthoDB" id="193258at2759"/>
<evidence type="ECO:0000256" key="6">
    <source>
        <dbReference type="ARBA" id="ARBA00022490"/>
    </source>
</evidence>
<keyword evidence="5" id="KW-0217">Developmental protein</keyword>
<feature type="compositionally biased region" description="Basic and acidic residues" evidence="12">
    <location>
        <begin position="60"/>
        <end position="69"/>
    </location>
</feature>
<keyword evidence="8 11" id="KW-0175">Coiled coil</keyword>
<evidence type="ECO:0000256" key="3">
    <source>
        <dbReference type="ARBA" id="ARBA00004496"/>
    </source>
</evidence>
<dbReference type="GO" id="GO:0030154">
    <property type="term" value="P:cell differentiation"/>
    <property type="evidence" value="ECO:0007669"/>
    <property type="project" value="UniProtKB-KW"/>
</dbReference>
<reference evidence="13" key="1">
    <citation type="submission" date="2022-11" db="UniProtKB">
        <authorList>
            <consortium name="EnsemblMetazoa"/>
        </authorList>
    </citation>
    <scope>IDENTIFICATION</scope>
</reference>
<evidence type="ECO:0000256" key="7">
    <source>
        <dbReference type="ARBA" id="ARBA00022782"/>
    </source>
</evidence>
<dbReference type="InterPro" id="IPR009800">
    <property type="entry name" value="HCR"/>
</dbReference>
<dbReference type="RefSeq" id="XP_038046650.1">
    <property type="nucleotide sequence ID" value="XM_038190722.1"/>
</dbReference>
<feature type="region of interest" description="Disordered" evidence="12">
    <location>
        <begin position="724"/>
        <end position="763"/>
    </location>
</feature>
<dbReference type="Proteomes" id="UP000887568">
    <property type="component" value="Unplaced"/>
</dbReference>
<dbReference type="PANTHER" id="PTHR46822">
    <property type="entry name" value="COILED-COIL ALPHA-HELICAL ROD PROTEIN 1"/>
    <property type="match status" value="1"/>
</dbReference>
<proteinExistence type="predicted"/>
<evidence type="ECO:0000313" key="13">
    <source>
        <dbReference type="EnsemblMetazoa" id="XP_038046650.1"/>
    </source>
</evidence>
<evidence type="ECO:0000256" key="8">
    <source>
        <dbReference type="ARBA" id="ARBA00023054"/>
    </source>
</evidence>
<feature type="coiled-coil region" evidence="11">
    <location>
        <begin position="623"/>
        <end position="700"/>
    </location>
</feature>
<feature type="region of interest" description="Disordered" evidence="12">
    <location>
        <begin position="498"/>
        <end position="517"/>
    </location>
</feature>
<feature type="region of interest" description="Disordered" evidence="12">
    <location>
        <begin position="1"/>
        <end position="40"/>
    </location>
</feature>
<evidence type="ECO:0000256" key="10">
    <source>
        <dbReference type="ARBA" id="ARBA00031932"/>
    </source>
</evidence>
<dbReference type="GO" id="GO:0006611">
    <property type="term" value="P:protein export from nucleus"/>
    <property type="evidence" value="ECO:0007669"/>
    <property type="project" value="TreeGrafter"/>
</dbReference>
<dbReference type="GeneID" id="119720857"/>
<dbReference type="GO" id="GO:0005814">
    <property type="term" value="C:centriole"/>
    <property type="evidence" value="ECO:0007669"/>
    <property type="project" value="TreeGrafter"/>
</dbReference>
<keyword evidence="7" id="KW-0221">Differentiation</keyword>
<comment type="function">
    <text evidence="1">May be a regulator of keratinocyte proliferation or differentiation.</text>
</comment>
<feature type="compositionally biased region" description="Basic and acidic residues" evidence="12">
    <location>
        <begin position="589"/>
        <end position="602"/>
    </location>
</feature>
<evidence type="ECO:0000256" key="1">
    <source>
        <dbReference type="ARBA" id="ARBA00003936"/>
    </source>
</evidence>
<dbReference type="AlphaFoldDB" id="A0A913Z742"/>
<evidence type="ECO:0000256" key="12">
    <source>
        <dbReference type="SAM" id="MobiDB-lite"/>
    </source>
</evidence>
<protein>
    <recommendedName>
        <fullName evidence="4">Coiled-coil alpha-helical rod protein 1</fullName>
    </recommendedName>
    <alternativeName>
        <fullName evidence="10">Alpha-helical coiled-coil rod protein</fullName>
    </alternativeName>
</protein>
<evidence type="ECO:0000256" key="11">
    <source>
        <dbReference type="SAM" id="Coils"/>
    </source>
</evidence>
<dbReference type="EnsemblMetazoa" id="XM_038190722.1">
    <property type="protein sequence ID" value="XP_038046650.1"/>
    <property type="gene ID" value="LOC119720857"/>
</dbReference>
<sequence>MAANLNPPSHFSQPLVDPEKKAPGSRLLPPSSFQSRDAADPWQALTKAKGKIDQLQQENELLRSSKPQEKAVSTGQETCEHPCKAISRAPVEPPPPAPPSPLPAHQFLHLQHTADILSKQATELAQVRSEVMTLRSQRQREVGELEEKLRETEVRYRTETATLTAARKCQEEEHTAQMSILRRTHEAEMASKQDMITSLKEDSKKTQTLYQQEVSQLREKLLTSEEGSEKIRNELTNSNREKGLAVESLQSRVNKLKAYIGDTQAASRSTALWQVEREKHLKKIKDLERDLDNQRSAVQLLNVRLSSTNEILGIQEAELSRVKGESADSGKKLQLLLTRWREKVFELLVQLKSQEVVEGNIRRDHNWQVTELEEKTTSLQNKCHLLEHSIADRDAQLQLERGQSQSLQDELASVQQVAELLDAKLSAHEETVPQLTSLLQSFQQKHTAMEENLVSLVCRLGSFDQRISFAVGRIEILKGLIARKDALWRLREQEIQTSSQTLTKDDDENTQNNGDRLSFDQLKMELQQVTRERDALAARIKQDSETMQEQFNEVRAKFEARQEQDAARLQELESQLRERSKDLQSVSSKLDRAESESQESHRTIGRLKTALAKLQLSSERASVDKMVAMETQLTNQLAEMEKRLNDARREQAKAVVSLRQLERQMTRERERSAQMLQTQEEQLQLEIDRITALLREADKDRNLLMATLKQEGLVGQYKAQRAAARRLDSEMDESTQTPANQDAAKQGQVKGQPAHHAKPKAPLSAILTDLQSLTAQVLADEDIDDSDVENNDKG</sequence>
<evidence type="ECO:0000313" key="14">
    <source>
        <dbReference type="Proteomes" id="UP000887568"/>
    </source>
</evidence>
<feature type="coiled-coil region" evidence="11">
    <location>
        <begin position="277"/>
        <end position="304"/>
    </location>
</feature>
<organism evidence="13 14">
    <name type="scientific">Patiria miniata</name>
    <name type="common">Bat star</name>
    <name type="synonym">Asterina miniata</name>
    <dbReference type="NCBI Taxonomy" id="46514"/>
    <lineage>
        <taxon>Eukaryota</taxon>
        <taxon>Metazoa</taxon>
        <taxon>Echinodermata</taxon>
        <taxon>Eleutherozoa</taxon>
        <taxon>Asterozoa</taxon>
        <taxon>Asteroidea</taxon>
        <taxon>Valvatacea</taxon>
        <taxon>Valvatida</taxon>
        <taxon>Asterinidae</taxon>
        <taxon>Patiria</taxon>
    </lineage>
</organism>
<feature type="region of interest" description="Disordered" evidence="12">
    <location>
        <begin position="574"/>
        <end position="602"/>
    </location>
</feature>
<accession>A0A913Z742</accession>
<feature type="region of interest" description="Disordered" evidence="12">
    <location>
        <begin position="59"/>
        <end position="81"/>
    </location>
</feature>
<dbReference type="Pfam" id="PF07111">
    <property type="entry name" value="HCR"/>
    <property type="match status" value="1"/>
</dbReference>
<keyword evidence="9" id="KW-0539">Nucleus</keyword>
<evidence type="ECO:0000256" key="5">
    <source>
        <dbReference type="ARBA" id="ARBA00022473"/>
    </source>
</evidence>
<dbReference type="GO" id="GO:0005634">
    <property type="term" value="C:nucleus"/>
    <property type="evidence" value="ECO:0007669"/>
    <property type="project" value="UniProtKB-SubCell"/>
</dbReference>
<dbReference type="OMA" id="CFANRRV"/>
<evidence type="ECO:0000256" key="4">
    <source>
        <dbReference type="ARBA" id="ARBA00016468"/>
    </source>
</evidence>
<evidence type="ECO:0000256" key="9">
    <source>
        <dbReference type="ARBA" id="ARBA00023242"/>
    </source>
</evidence>
<keyword evidence="14" id="KW-1185">Reference proteome</keyword>
<keyword evidence="6" id="KW-0963">Cytoplasm</keyword>
<name>A0A913Z742_PATMI</name>